<dbReference type="PANTHER" id="PTHR46387">
    <property type="entry name" value="POLYNUCLEOTIDYL TRANSFERASE, RIBONUCLEASE H-LIKE SUPERFAMILY PROTEIN"/>
    <property type="match status" value="1"/>
</dbReference>
<dbReference type="CDD" id="cd09279">
    <property type="entry name" value="RNase_HI_like"/>
    <property type="match status" value="1"/>
</dbReference>
<protein>
    <recommendedName>
        <fullName evidence="1">RNase H type-1 domain-containing protein</fullName>
    </recommendedName>
</protein>
<evidence type="ECO:0000259" key="1">
    <source>
        <dbReference type="PROSITE" id="PS50879"/>
    </source>
</evidence>
<dbReference type="RefSeq" id="XP_067815260.1">
    <property type="nucleotide sequence ID" value="XM_067961107.1"/>
</dbReference>
<dbReference type="Proteomes" id="UP000294530">
    <property type="component" value="Unassembled WGS sequence"/>
</dbReference>
<dbReference type="GO" id="GO:0003676">
    <property type="term" value="F:nucleic acid binding"/>
    <property type="evidence" value="ECO:0007669"/>
    <property type="project" value="InterPro"/>
</dbReference>
<dbReference type="GeneID" id="94346778"/>
<feature type="domain" description="RNase H type-1" evidence="1">
    <location>
        <begin position="33"/>
        <end position="166"/>
    </location>
</feature>
<sequence>MRLNCREIFRPLYRCFTKTRKSPFIHLDDAPTAWPDVLAYADGASRGNPGRSGCGALLLDPCTGQVLASESKFVGNLETNNVAEYHGLILVLQLAQRHRATHVRVHMDSQLIVRQMLGQYRVKAAHLRSLHHQCKKLTAAFPYVSFFHVTRDDNAAADRLANEAIDAHAAFISSDK</sequence>
<dbReference type="PANTHER" id="PTHR46387:SF2">
    <property type="entry name" value="RIBONUCLEASE HI"/>
    <property type="match status" value="1"/>
</dbReference>
<evidence type="ECO:0000313" key="3">
    <source>
        <dbReference type="Proteomes" id="UP000294530"/>
    </source>
</evidence>
<dbReference type="InterPro" id="IPR002156">
    <property type="entry name" value="RNaseH_domain"/>
</dbReference>
<accession>A0A976IBR4</accession>
<dbReference type="KEGG" id="blac:94346778"/>
<dbReference type="Gene3D" id="3.30.420.10">
    <property type="entry name" value="Ribonuclease H-like superfamily/Ribonuclease H"/>
    <property type="match status" value="1"/>
</dbReference>
<dbReference type="InterPro" id="IPR036397">
    <property type="entry name" value="RNaseH_sf"/>
</dbReference>
<reference evidence="2 3" key="1">
    <citation type="journal article" date="2021" name="Genome Biol.">
        <title>AFLAP: assembly-free linkage analysis pipeline using k-mers from genome sequencing data.</title>
        <authorList>
            <person name="Fletcher K."/>
            <person name="Zhang L."/>
            <person name="Gil J."/>
            <person name="Han R."/>
            <person name="Cavanaugh K."/>
            <person name="Michelmore R."/>
        </authorList>
    </citation>
    <scope>NUCLEOTIDE SEQUENCE [LARGE SCALE GENOMIC DNA]</scope>
    <source>
        <strain evidence="2 3">SF5</strain>
    </source>
</reference>
<proteinExistence type="predicted"/>
<dbReference type="EMBL" id="SHOA02000013">
    <property type="protein sequence ID" value="TDH65761.1"/>
    <property type="molecule type" value="Genomic_DNA"/>
</dbReference>
<dbReference type="SUPFAM" id="SSF53098">
    <property type="entry name" value="Ribonuclease H-like"/>
    <property type="match status" value="1"/>
</dbReference>
<keyword evidence="3" id="KW-1185">Reference proteome</keyword>
<comment type="caution">
    <text evidence="2">The sequence shown here is derived from an EMBL/GenBank/DDBJ whole genome shotgun (WGS) entry which is preliminary data.</text>
</comment>
<dbReference type="InterPro" id="IPR012337">
    <property type="entry name" value="RNaseH-like_sf"/>
</dbReference>
<dbReference type="PROSITE" id="PS50879">
    <property type="entry name" value="RNASE_H_1"/>
    <property type="match status" value="1"/>
</dbReference>
<name>A0A976IBR4_BRELC</name>
<dbReference type="GO" id="GO:0004523">
    <property type="term" value="F:RNA-DNA hybrid ribonuclease activity"/>
    <property type="evidence" value="ECO:0007669"/>
    <property type="project" value="InterPro"/>
</dbReference>
<dbReference type="OrthoDB" id="1938096at2759"/>
<gene>
    <name evidence="2" type="ORF">CCR75_003010</name>
</gene>
<dbReference type="Pfam" id="PF13456">
    <property type="entry name" value="RVT_3"/>
    <property type="match status" value="1"/>
</dbReference>
<evidence type="ECO:0000313" key="2">
    <source>
        <dbReference type="EMBL" id="TDH65761.1"/>
    </source>
</evidence>
<dbReference type="AlphaFoldDB" id="A0A976IBR4"/>
<organism evidence="2 3">
    <name type="scientific">Bremia lactucae</name>
    <name type="common">Lettuce downy mildew</name>
    <dbReference type="NCBI Taxonomy" id="4779"/>
    <lineage>
        <taxon>Eukaryota</taxon>
        <taxon>Sar</taxon>
        <taxon>Stramenopiles</taxon>
        <taxon>Oomycota</taxon>
        <taxon>Peronosporomycetes</taxon>
        <taxon>Peronosporales</taxon>
        <taxon>Peronosporaceae</taxon>
        <taxon>Bremia</taxon>
    </lineage>
</organism>